<comment type="caution">
    <text evidence="2">The sequence shown here is derived from an EMBL/GenBank/DDBJ whole genome shotgun (WGS) entry which is preliminary data.</text>
</comment>
<dbReference type="Proteomes" id="UP001597063">
    <property type="component" value="Unassembled WGS sequence"/>
</dbReference>
<dbReference type="Pfam" id="PF12728">
    <property type="entry name" value="HTH_17"/>
    <property type="match status" value="1"/>
</dbReference>
<proteinExistence type="predicted"/>
<sequence length="66" mass="7118">MEKKLIPWWPDAGEALGGISRTTTYGLIKSGELPSVRIGRRRFVAVADLEAFVEGRRSASEGGEAA</sequence>
<dbReference type="RefSeq" id="WP_242618912.1">
    <property type="nucleotide sequence ID" value="NZ_CAACUY010000004.1"/>
</dbReference>
<keyword evidence="3" id="KW-1185">Reference proteome</keyword>
<feature type="domain" description="Helix-turn-helix" evidence="1">
    <location>
        <begin position="18"/>
        <end position="57"/>
    </location>
</feature>
<dbReference type="EMBL" id="JBHTGP010000006">
    <property type="protein sequence ID" value="MFD0685903.1"/>
    <property type="molecule type" value="Genomic_DNA"/>
</dbReference>
<organism evidence="2 3">
    <name type="scientific">Actinomadura fibrosa</name>
    <dbReference type="NCBI Taxonomy" id="111802"/>
    <lineage>
        <taxon>Bacteria</taxon>
        <taxon>Bacillati</taxon>
        <taxon>Actinomycetota</taxon>
        <taxon>Actinomycetes</taxon>
        <taxon>Streptosporangiales</taxon>
        <taxon>Thermomonosporaceae</taxon>
        <taxon>Actinomadura</taxon>
    </lineage>
</organism>
<dbReference type="InterPro" id="IPR041657">
    <property type="entry name" value="HTH_17"/>
</dbReference>
<name>A0ABW2XKH4_9ACTN</name>
<dbReference type="NCBIfam" id="TIGR01764">
    <property type="entry name" value="excise"/>
    <property type="match status" value="1"/>
</dbReference>
<evidence type="ECO:0000313" key="3">
    <source>
        <dbReference type="Proteomes" id="UP001597063"/>
    </source>
</evidence>
<protein>
    <submittedName>
        <fullName evidence="2">Helix-turn-helix domain-containing protein</fullName>
    </submittedName>
</protein>
<accession>A0ABW2XKH4</accession>
<evidence type="ECO:0000259" key="1">
    <source>
        <dbReference type="Pfam" id="PF12728"/>
    </source>
</evidence>
<reference evidence="3" key="1">
    <citation type="journal article" date="2019" name="Int. J. Syst. Evol. Microbiol.">
        <title>The Global Catalogue of Microorganisms (GCM) 10K type strain sequencing project: providing services to taxonomists for standard genome sequencing and annotation.</title>
        <authorList>
            <consortium name="The Broad Institute Genomics Platform"/>
            <consortium name="The Broad Institute Genome Sequencing Center for Infectious Disease"/>
            <person name="Wu L."/>
            <person name="Ma J."/>
        </authorList>
    </citation>
    <scope>NUCLEOTIDE SEQUENCE [LARGE SCALE GENOMIC DNA]</scope>
    <source>
        <strain evidence="3">JCM 9371</strain>
    </source>
</reference>
<evidence type="ECO:0000313" key="2">
    <source>
        <dbReference type="EMBL" id="MFD0685903.1"/>
    </source>
</evidence>
<gene>
    <name evidence="2" type="ORF">ACFQZM_15465</name>
</gene>
<dbReference type="InterPro" id="IPR010093">
    <property type="entry name" value="SinI_DNA-bd"/>
</dbReference>